<reference evidence="1 2" key="1">
    <citation type="journal article" date="2015" name="Stand. Genomic Sci.">
        <title>Complete genome sequence and description of Salinispira pacifica gen. nov., sp. nov., a novel spirochaete isolated form a hypersaline microbial mat.</title>
        <authorList>
            <person name="Ben Hania W."/>
            <person name="Joseph M."/>
            <person name="Schumann P."/>
            <person name="Bunk B."/>
            <person name="Fiebig A."/>
            <person name="Sproer C."/>
            <person name="Klenk H.P."/>
            <person name="Fardeau M.L."/>
            <person name="Spring S."/>
        </authorList>
    </citation>
    <scope>NUCLEOTIDE SEQUENCE [LARGE SCALE GENOMIC DNA]</scope>
    <source>
        <strain evidence="1 2">L21-RPul-D2</strain>
    </source>
</reference>
<dbReference type="HOGENOM" id="CLU_3221832_0_0_12"/>
<organism evidence="1 2">
    <name type="scientific">Salinispira pacifica</name>
    <dbReference type="NCBI Taxonomy" id="1307761"/>
    <lineage>
        <taxon>Bacteria</taxon>
        <taxon>Pseudomonadati</taxon>
        <taxon>Spirochaetota</taxon>
        <taxon>Spirochaetia</taxon>
        <taxon>Spirochaetales</taxon>
        <taxon>Spirochaetaceae</taxon>
        <taxon>Salinispira</taxon>
    </lineage>
</organism>
<keyword evidence="2" id="KW-1185">Reference proteome</keyword>
<evidence type="ECO:0000313" key="1">
    <source>
        <dbReference type="EMBL" id="AHC15400.1"/>
    </source>
</evidence>
<protein>
    <submittedName>
        <fullName evidence="1">Uncharacterized protein</fullName>
    </submittedName>
</protein>
<accession>V5WIE3</accession>
<sequence length="44" mass="5374">MIEHNQYTYCVPYVIDGDTYFLKTIFPNRKYMYLLSNQEKDNGF</sequence>
<gene>
    <name evidence="1" type="ORF">L21SP2_2029</name>
</gene>
<dbReference type="EMBL" id="CP006939">
    <property type="protein sequence ID" value="AHC15400.1"/>
    <property type="molecule type" value="Genomic_DNA"/>
</dbReference>
<dbReference type="KEGG" id="slr:L21SP2_2029"/>
<proteinExistence type="predicted"/>
<name>V5WIE3_9SPIO</name>
<evidence type="ECO:0000313" key="2">
    <source>
        <dbReference type="Proteomes" id="UP000018680"/>
    </source>
</evidence>
<dbReference type="AlphaFoldDB" id="V5WIE3"/>
<dbReference type="Proteomes" id="UP000018680">
    <property type="component" value="Chromosome"/>
</dbReference>